<evidence type="ECO:0000256" key="3">
    <source>
        <dbReference type="ARBA" id="ARBA00022822"/>
    </source>
</evidence>
<evidence type="ECO:0000313" key="8">
    <source>
        <dbReference type="EMBL" id="OYD58528.1"/>
    </source>
</evidence>
<keyword evidence="4 5" id="KW-0057">Aromatic amino acid biosynthesis</keyword>
<accession>A0A235FB47</accession>
<feature type="domain" description="Glycosyl transferase family 3 N-terminal" evidence="7">
    <location>
        <begin position="20"/>
        <end position="78"/>
    </location>
</feature>
<dbReference type="GO" id="GO:0005829">
    <property type="term" value="C:cytosol"/>
    <property type="evidence" value="ECO:0007669"/>
    <property type="project" value="TreeGrafter"/>
</dbReference>
<dbReference type="GO" id="GO:0004048">
    <property type="term" value="F:anthranilate phosphoribosyltransferase activity"/>
    <property type="evidence" value="ECO:0007669"/>
    <property type="project" value="UniProtKB-UniRule"/>
</dbReference>
<evidence type="ECO:0000256" key="2">
    <source>
        <dbReference type="ARBA" id="ARBA00022679"/>
    </source>
</evidence>
<evidence type="ECO:0000313" key="9">
    <source>
        <dbReference type="Proteomes" id="UP000215059"/>
    </source>
</evidence>
<proteinExistence type="inferred from homology"/>
<dbReference type="Pfam" id="PF02885">
    <property type="entry name" value="Glycos_trans_3N"/>
    <property type="match status" value="1"/>
</dbReference>
<dbReference type="InterPro" id="IPR000312">
    <property type="entry name" value="Glycosyl_Trfase_fam3"/>
</dbReference>
<evidence type="ECO:0000256" key="5">
    <source>
        <dbReference type="HAMAP-Rule" id="MF_00211"/>
    </source>
</evidence>
<dbReference type="GO" id="GO:0000162">
    <property type="term" value="P:L-tryptophan biosynthetic process"/>
    <property type="evidence" value="ECO:0007669"/>
    <property type="project" value="UniProtKB-UniRule"/>
</dbReference>
<gene>
    <name evidence="5 8" type="primary">trpD</name>
    <name evidence="8" type="ORF">CGZ90_01095</name>
</gene>
<feature type="binding site" evidence="5">
    <location>
        <position position="104"/>
    </location>
    <ligand>
        <name>5-phospho-alpha-D-ribose 1-diphosphate</name>
        <dbReference type="ChEBI" id="CHEBI:58017"/>
    </ligand>
</feature>
<comment type="caution">
    <text evidence="8">The sequence shown here is derived from an EMBL/GenBank/DDBJ whole genome shotgun (WGS) entry which is preliminary data.</text>
</comment>
<dbReference type="UniPathway" id="UPA00035">
    <property type="reaction ID" value="UER00041"/>
</dbReference>
<keyword evidence="9" id="KW-1185">Reference proteome</keyword>
<reference evidence="8 9" key="1">
    <citation type="submission" date="2017-07" db="EMBL/GenBank/DDBJ databases">
        <title>Fictibacillus sp. nov. GDSW-R2A3 Genome sequencing and assembly.</title>
        <authorList>
            <person name="Mayilraj S."/>
        </authorList>
    </citation>
    <scope>NUCLEOTIDE SEQUENCE [LARGE SCALE GENOMIC DNA]</scope>
    <source>
        <strain evidence="8 9">GDSW-R2A3</strain>
    </source>
</reference>
<feature type="binding site" evidence="5">
    <location>
        <position position="242"/>
    </location>
    <ligand>
        <name>Mg(2+)</name>
        <dbReference type="ChEBI" id="CHEBI:18420"/>
        <label>1</label>
    </ligand>
</feature>
<name>A0A235FB47_9BACL</name>
<dbReference type="InterPro" id="IPR017459">
    <property type="entry name" value="Glycosyl_Trfase_fam3_N_dom"/>
</dbReference>
<evidence type="ECO:0000259" key="6">
    <source>
        <dbReference type="Pfam" id="PF00591"/>
    </source>
</evidence>
<comment type="pathway">
    <text evidence="5">Amino-acid biosynthesis; L-tryptophan biosynthesis; L-tryptophan from chorismate: step 2/5.</text>
</comment>
<comment type="similarity">
    <text evidence="5">Belongs to the anthranilate phosphoribosyltransferase family.</text>
</comment>
<dbReference type="OrthoDB" id="9806430at2"/>
<feature type="binding site" evidence="5">
    <location>
        <begin position="106"/>
        <end position="109"/>
    </location>
    <ligand>
        <name>5-phospho-alpha-D-ribose 1-diphosphate</name>
        <dbReference type="ChEBI" id="CHEBI:58017"/>
    </ligand>
</feature>
<dbReference type="HAMAP" id="MF_00211">
    <property type="entry name" value="TrpD"/>
    <property type="match status" value="1"/>
</dbReference>
<feature type="binding site" evidence="5">
    <location>
        <position position="241"/>
    </location>
    <ligand>
        <name>Mg(2+)</name>
        <dbReference type="ChEBI" id="CHEBI:18420"/>
        <label>2</label>
    </ligand>
</feature>
<feature type="binding site" evidence="5">
    <location>
        <position position="96"/>
    </location>
    <ligand>
        <name>anthranilate</name>
        <dbReference type="ChEBI" id="CHEBI:16567"/>
        <label>1</label>
    </ligand>
</feature>
<dbReference type="Proteomes" id="UP000215059">
    <property type="component" value="Unassembled WGS sequence"/>
</dbReference>
<comment type="subunit">
    <text evidence="5">Homodimer.</text>
</comment>
<organism evidence="8 9">
    <name type="scientific">Fictibacillus aquaticus</name>
    <dbReference type="NCBI Taxonomy" id="2021314"/>
    <lineage>
        <taxon>Bacteria</taxon>
        <taxon>Bacillati</taxon>
        <taxon>Bacillota</taxon>
        <taxon>Bacilli</taxon>
        <taxon>Bacillales</taxon>
        <taxon>Fictibacillaceae</taxon>
        <taxon>Fictibacillus</taxon>
    </lineage>
</organism>
<dbReference type="InterPro" id="IPR035902">
    <property type="entry name" value="Nuc_phospho_transferase"/>
</dbReference>
<dbReference type="EMBL" id="NOII01000001">
    <property type="protein sequence ID" value="OYD58528.1"/>
    <property type="molecule type" value="Genomic_DNA"/>
</dbReference>
<feature type="binding site" evidence="5">
    <location>
        <position position="108"/>
    </location>
    <ligand>
        <name>Mg(2+)</name>
        <dbReference type="ChEBI" id="CHEBI:18420"/>
        <label>1</label>
    </ligand>
</feature>
<feature type="domain" description="Glycosyl transferase family 3" evidence="6">
    <location>
        <begin position="90"/>
        <end position="340"/>
    </location>
</feature>
<feature type="binding site" evidence="5">
    <location>
        <position position="96"/>
    </location>
    <ligand>
        <name>5-phospho-alpha-D-ribose 1-diphosphate</name>
        <dbReference type="ChEBI" id="CHEBI:58017"/>
    </ligand>
</feature>
<dbReference type="InterPro" id="IPR036320">
    <property type="entry name" value="Glycosyl_Trfase_fam3_N_dom_sf"/>
</dbReference>
<keyword evidence="1 5" id="KW-0328">Glycosyltransferase</keyword>
<keyword evidence="5" id="KW-0479">Metal-binding</keyword>
<dbReference type="PANTHER" id="PTHR43285">
    <property type="entry name" value="ANTHRANILATE PHOSPHORIBOSYLTRANSFERASE"/>
    <property type="match status" value="1"/>
</dbReference>
<feature type="binding site" evidence="5">
    <location>
        <begin position="99"/>
        <end position="100"/>
    </location>
    <ligand>
        <name>5-phospho-alpha-D-ribose 1-diphosphate</name>
        <dbReference type="ChEBI" id="CHEBI:58017"/>
    </ligand>
</feature>
<dbReference type="Gene3D" id="3.40.1030.10">
    <property type="entry name" value="Nucleoside phosphorylase/phosphoribosyltransferase catalytic domain"/>
    <property type="match status" value="1"/>
</dbReference>
<comment type="function">
    <text evidence="5">Catalyzes the transfer of the phosphoribosyl group of 5-phosphorylribose-1-pyrophosphate (PRPP) to anthranilate to yield N-(5'-phosphoribosyl)-anthranilate (PRA).</text>
</comment>
<evidence type="ECO:0000256" key="4">
    <source>
        <dbReference type="ARBA" id="ARBA00023141"/>
    </source>
</evidence>
<sequence length="359" mass="38579">MIYVQLFLIHSRRMLIMISSYLSKIANFEHLTQTEARNLMQEMITSPIDEQQAAALLAALKLRGETPEELAGFVQAVKANQKDVIHSRTGVIDTCGTGGDMKGTFNVSTAASIVLAAYGLPVAKHGNGAVTSASGSMDVLRALNINPANTPEEAKDELEKRHISFLNAPSFHPGLKKFVSTRKKLPFRTVFNLIGPLCNPAEPEFQLLGASTEKAAETIVQAMKLLGRKRALVVSAADGMDELSITSPTRMFLLNEGEIQESVITPEEAGIRTANSLHGLQVSSKEESAELIKKLLKGYAPQPAVDIVALNAGAALYCAQKADTVAEGAEHARAKLASGEVYEFYRTLCAEGGNAHAAY</sequence>
<dbReference type="InterPro" id="IPR005940">
    <property type="entry name" value="Anthranilate_Pribosyl_Tfrase"/>
</dbReference>
<protein>
    <recommendedName>
        <fullName evidence="5">Anthranilate phosphoribosyltransferase</fullName>
        <ecNumber evidence="5">2.4.2.18</ecNumber>
    </recommendedName>
</protein>
<evidence type="ECO:0000256" key="1">
    <source>
        <dbReference type="ARBA" id="ARBA00022676"/>
    </source>
</evidence>
<comment type="cofactor">
    <cofactor evidence="5">
        <name>Mg(2+)</name>
        <dbReference type="ChEBI" id="CHEBI:18420"/>
    </cofactor>
    <text evidence="5">Binds 2 magnesium ions per monomer.</text>
</comment>
<feature type="binding site" evidence="5">
    <location>
        <position position="242"/>
    </location>
    <ligand>
        <name>Mg(2+)</name>
        <dbReference type="ChEBI" id="CHEBI:18420"/>
        <label>2</label>
    </ligand>
</feature>
<keyword evidence="5" id="KW-0028">Amino-acid biosynthesis</keyword>
<dbReference type="PANTHER" id="PTHR43285:SF2">
    <property type="entry name" value="ANTHRANILATE PHOSPHORIBOSYLTRANSFERASE"/>
    <property type="match status" value="1"/>
</dbReference>
<dbReference type="SUPFAM" id="SSF47648">
    <property type="entry name" value="Nucleoside phosphorylase/phosphoribosyltransferase N-terminal domain"/>
    <property type="match status" value="1"/>
</dbReference>
<feature type="binding site" evidence="5">
    <location>
        <position position="127"/>
    </location>
    <ligand>
        <name>anthranilate</name>
        <dbReference type="ChEBI" id="CHEBI:16567"/>
        <label>1</label>
    </ligand>
</feature>
<feature type="binding site" evidence="5">
    <location>
        <begin position="124"/>
        <end position="132"/>
    </location>
    <ligand>
        <name>5-phospho-alpha-D-ribose 1-diphosphate</name>
        <dbReference type="ChEBI" id="CHEBI:58017"/>
    </ligand>
</feature>
<evidence type="ECO:0000259" key="7">
    <source>
        <dbReference type="Pfam" id="PF02885"/>
    </source>
</evidence>
<comment type="caution">
    <text evidence="5">Lacks conserved residue(s) required for the propagation of feature annotation.</text>
</comment>
<dbReference type="Gene3D" id="1.20.970.10">
    <property type="entry name" value="Transferase, Pyrimidine Nucleoside Phosphorylase, Chain C"/>
    <property type="match status" value="1"/>
</dbReference>
<keyword evidence="3 5" id="KW-0822">Tryptophan biosynthesis</keyword>
<dbReference type="GO" id="GO:0000287">
    <property type="term" value="F:magnesium ion binding"/>
    <property type="evidence" value="ECO:0007669"/>
    <property type="project" value="UniProtKB-UniRule"/>
</dbReference>
<dbReference type="EC" id="2.4.2.18" evidence="5"/>
<comment type="catalytic activity">
    <reaction evidence="5">
        <text>N-(5-phospho-beta-D-ribosyl)anthranilate + diphosphate = 5-phospho-alpha-D-ribose 1-diphosphate + anthranilate</text>
        <dbReference type="Rhea" id="RHEA:11768"/>
        <dbReference type="ChEBI" id="CHEBI:16567"/>
        <dbReference type="ChEBI" id="CHEBI:18277"/>
        <dbReference type="ChEBI" id="CHEBI:33019"/>
        <dbReference type="ChEBI" id="CHEBI:58017"/>
        <dbReference type="EC" id="2.4.2.18"/>
    </reaction>
</comment>
<feature type="binding site" evidence="5">
    <location>
        <position position="136"/>
    </location>
    <ligand>
        <name>5-phospho-alpha-D-ribose 1-diphosphate</name>
        <dbReference type="ChEBI" id="CHEBI:58017"/>
    </ligand>
</feature>
<keyword evidence="5" id="KW-0460">Magnesium</keyword>
<dbReference type="Pfam" id="PF00591">
    <property type="entry name" value="Glycos_transf_3"/>
    <property type="match status" value="1"/>
</dbReference>
<dbReference type="AlphaFoldDB" id="A0A235FB47"/>
<keyword evidence="2 5" id="KW-0808">Transferase</keyword>
<dbReference type="NCBIfam" id="TIGR01245">
    <property type="entry name" value="trpD"/>
    <property type="match status" value="1"/>
</dbReference>
<dbReference type="SUPFAM" id="SSF52418">
    <property type="entry name" value="Nucleoside phosphorylase/phosphoribosyltransferase catalytic domain"/>
    <property type="match status" value="1"/>
</dbReference>
<feature type="binding site" evidence="5">
    <location>
        <position position="182"/>
    </location>
    <ligand>
        <name>anthranilate</name>
        <dbReference type="ChEBI" id="CHEBI:16567"/>
        <label>2</label>
    </ligand>
</feature>